<dbReference type="EMBL" id="JBHRTI010000003">
    <property type="protein sequence ID" value="MFC3146669.1"/>
    <property type="molecule type" value="Genomic_DNA"/>
</dbReference>
<protein>
    <submittedName>
        <fullName evidence="1">Zinc-dependent peptidase</fullName>
    </submittedName>
</protein>
<keyword evidence="2" id="KW-1185">Reference proteome</keyword>
<name>A0ABV7GYF3_9BURK</name>
<evidence type="ECO:0000313" key="1">
    <source>
        <dbReference type="EMBL" id="MFC3146669.1"/>
    </source>
</evidence>
<dbReference type="InterPro" id="IPR042252">
    <property type="entry name" value="MtfA_N"/>
</dbReference>
<dbReference type="Gene3D" id="3.40.390.10">
    <property type="entry name" value="Collagenase (Catalytic Domain)"/>
    <property type="match status" value="1"/>
</dbReference>
<proteinExistence type="predicted"/>
<organism evidence="1 2">
    <name type="scientific">Piscinibacterium candidicorallinum</name>
    <dbReference type="NCBI Taxonomy" id="1793872"/>
    <lineage>
        <taxon>Bacteria</taxon>
        <taxon>Pseudomonadati</taxon>
        <taxon>Pseudomonadota</taxon>
        <taxon>Betaproteobacteria</taxon>
        <taxon>Burkholderiales</taxon>
        <taxon>Piscinibacterium</taxon>
    </lineage>
</organism>
<dbReference type="RefSeq" id="WP_377301067.1">
    <property type="nucleotide sequence ID" value="NZ_CP180191.1"/>
</dbReference>
<evidence type="ECO:0000313" key="2">
    <source>
        <dbReference type="Proteomes" id="UP001595556"/>
    </source>
</evidence>
<comment type="caution">
    <text evidence="1">The sequence shown here is derived from an EMBL/GenBank/DDBJ whole genome shotgun (WGS) entry which is preliminary data.</text>
</comment>
<gene>
    <name evidence="1" type="ORF">ACFOEN_03320</name>
</gene>
<dbReference type="CDD" id="cd20169">
    <property type="entry name" value="Peptidase_M90_mtfA"/>
    <property type="match status" value="1"/>
</dbReference>
<sequence>MFDYIRKALSPAAPPALEDALWARVCAGMPWLGGLSDAQLARLREQSASFIASKEWHGAAELTLTDDMVLSIAIQACLPVLHLSPDLYGDFVGVVVYPEGFLIPRVEVDEDGVEHHYIDEAVGEAWPGGPIILSWSDAASPDRATGFNVVIHEFAHKLDMADGIDDGIPVFDARFHKHLKRSEFERVMLLAYDTFCDAVDALPEDWDEPTVWGLDPYAATHPAEFFAVSVEAMFIAPEHLLENHPAWFDMLSAYLGYRLTDQAIA</sequence>
<accession>A0ABV7GYF3</accession>
<reference evidence="2" key="1">
    <citation type="journal article" date="2019" name="Int. J. Syst. Evol. Microbiol.">
        <title>The Global Catalogue of Microorganisms (GCM) 10K type strain sequencing project: providing services to taxonomists for standard genome sequencing and annotation.</title>
        <authorList>
            <consortium name="The Broad Institute Genomics Platform"/>
            <consortium name="The Broad Institute Genome Sequencing Center for Infectious Disease"/>
            <person name="Wu L."/>
            <person name="Ma J."/>
        </authorList>
    </citation>
    <scope>NUCLEOTIDE SEQUENCE [LARGE SCALE GENOMIC DNA]</scope>
    <source>
        <strain evidence="2">KCTC 52168</strain>
    </source>
</reference>
<dbReference type="SUPFAM" id="SSF55486">
    <property type="entry name" value="Metalloproteases ('zincins'), catalytic domain"/>
    <property type="match status" value="1"/>
</dbReference>
<dbReference type="Pfam" id="PF06167">
    <property type="entry name" value="Peptidase_M90"/>
    <property type="match status" value="1"/>
</dbReference>
<dbReference type="PANTHER" id="PTHR30164">
    <property type="entry name" value="MTFA PEPTIDASE"/>
    <property type="match status" value="1"/>
</dbReference>
<dbReference type="PANTHER" id="PTHR30164:SF2">
    <property type="entry name" value="PROTEIN MTFA"/>
    <property type="match status" value="1"/>
</dbReference>
<dbReference type="InterPro" id="IPR024079">
    <property type="entry name" value="MetalloPept_cat_dom_sf"/>
</dbReference>
<dbReference type="Gene3D" id="1.10.472.150">
    <property type="entry name" value="Glucose-regulated metallo-peptidase M90, N-terminal domain"/>
    <property type="match status" value="1"/>
</dbReference>
<dbReference type="Proteomes" id="UP001595556">
    <property type="component" value="Unassembled WGS sequence"/>
</dbReference>
<dbReference type="InterPro" id="IPR010384">
    <property type="entry name" value="MtfA_fam"/>
</dbReference>